<dbReference type="SUPFAM" id="SSF48008">
    <property type="entry name" value="GntR ligand-binding domain-like"/>
    <property type="match status" value="1"/>
</dbReference>
<dbReference type="InterPro" id="IPR036390">
    <property type="entry name" value="WH_DNA-bd_sf"/>
</dbReference>
<sequence length="245" mass="27306">MSRRSNRPPKMAIIAAQQIVADINKRGNTPGDRLPPEREMLEQFQIGRGTLREALRFLELQGVIALKPGPGGGPIVQRPDSSSLETTLTLLLQFEHAPYRSIAESRLGLEPMMTRLAATRMSDELRAELTQSVDDMRARIDDQNVFLETNKQFHSVIAEGSENPMLGCLIDALLNLLDGSAIGVDYPERRRRAVVKAHQEIHDAIIAGDPDAAEAAMKSHIQEYLGYLDRTHPEALEWPIVWGAR</sequence>
<dbReference type="InterPro" id="IPR008920">
    <property type="entry name" value="TF_FadR/GntR_C"/>
</dbReference>
<dbReference type="Proteomes" id="UP000019150">
    <property type="component" value="Chromosome"/>
</dbReference>
<evidence type="ECO:0000256" key="3">
    <source>
        <dbReference type="ARBA" id="ARBA00023163"/>
    </source>
</evidence>
<dbReference type="GO" id="GO:0003677">
    <property type="term" value="F:DNA binding"/>
    <property type="evidence" value="ECO:0007669"/>
    <property type="project" value="UniProtKB-KW"/>
</dbReference>
<dbReference type="SUPFAM" id="SSF46785">
    <property type="entry name" value="Winged helix' DNA-binding domain"/>
    <property type="match status" value="1"/>
</dbReference>
<dbReference type="SMART" id="SM00345">
    <property type="entry name" value="HTH_GNTR"/>
    <property type="match status" value="1"/>
</dbReference>
<keyword evidence="3" id="KW-0804">Transcription</keyword>
<dbReference type="STRING" id="1415166.NONO_c27450"/>
<proteinExistence type="predicted"/>
<dbReference type="eggNOG" id="COG2186">
    <property type="taxonomic scope" value="Bacteria"/>
</dbReference>
<dbReference type="InterPro" id="IPR011711">
    <property type="entry name" value="GntR_C"/>
</dbReference>
<evidence type="ECO:0000256" key="2">
    <source>
        <dbReference type="ARBA" id="ARBA00023125"/>
    </source>
</evidence>
<dbReference type="RefSeq" id="WP_025349006.1">
    <property type="nucleotide sequence ID" value="NZ_CP006850.1"/>
</dbReference>
<dbReference type="EMBL" id="CP006850">
    <property type="protein sequence ID" value="AHH17537.1"/>
    <property type="molecule type" value="Genomic_DNA"/>
</dbReference>
<reference evidence="5 6" key="1">
    <citation type="journal article" date="2014" name="Appl. Environ. Microbiol.">
        <title>Insights into the Microbial Degradation of Rubber and Gutta-Percha by Analysis of the Complete Genome of Nocardia nova SH22a.</title>
        <authorList>
            <person name="Luo Q."/>
            <person name="Hiessl S."/>
            <person name="Poehlein A."/>
            <person name="Daniel R."/>
            <person name="Steinbuchel A."/>
        </authorList>
    </citation>
    <scope>NUCLEOTIDE SEQUENCE [LARGE SCALE GENOMIC DNA]</scope>
    <source>
        <strain evidence="5">SH22a</strain>
    </source>
</reference>
<evidence type="ECO:0000256" key="1">
    <source>
        <dbReference type="ARBA" id="ARBA00023015"/>
    </source>
</evidence>
<protein>
    <submittedName>
        <fullName evidence="5">Transcriptional regulator, GntR family</fullName>
    </submittedName>
</protein>
<keyword evidence="1" id="KW-0805">Transcription regulation</keyword>
<keyword evidence="6" id="KW-1185">Reference proteome</keyword>
<dbReference type="Gene3D" id="1.10.10.10">
    <property type="entry name" value="Winged helix-like DNA-binding domain superfamily/Winged helix DNA-binding domain"/>
    <property type="match status" value="1"/>
</dbReference>
<evidence type="ECO:0000259" key="4">
    <source>
        <dbReference type="PROSITE" id="PS50949"/>
    </source>
</evidence>
<gene>
    <name evidence="5" type="ORF">NONO_c27450</name>
</gene>
<dbReference type="Pfam" id="PF07729">
    <property type="entry name" value="FCD"/>
    <property type="match status" value="1"/>
</dbReference>
<dbReference type="InterPro" id="IPR000524">
    <property type="entry name" value="Tscrpt_reg_HTH_GntR"/>
</dbReference>
<evidence type="ECO:0000313" key="5">
    <source>
        <dbReference type="EMBL" id="AHH17537.1"/>
    </source>
</evidence>
<evidence type="ECO:0000313" key="6">
    <source>
        <dbReference type="Proteomes" id="UP000019150"/>
    </source>
</evidence>
<dbReference type="KEGG" id="nno:NONO_c27450"/>
<dbReference type="AlphaFoldDB" id="W5TE83"/>
<dbReference type="InterPro" id="IPR036388">
    <property type="entry name" value="WH-like_DNA-bd_sf"/>
</dbReference>
<dbReference type="GO" id="GO:0003700">
    <property type="term" value="F:DNA-binding transcription factor activity"/>
    <property type="evidence" value="ECO:0007669"/>
    <property type="project" value="InterPro"/>
</dbReference>
<dbReference type="OrthoDB" id="9784718at2"/>
<accession>W5TE83</accession>
<dbReference type="Gene3D" id="1.20.120.530">
    <property type="entry name" value="GntR ligand-binding domain-like"/>
    <property type="match status" value="1"/>
</dbReference>
<organism evidence="5 6">
    <name type="scientific">Nocardia nova SH22a</name>
    <dbReference type="NCBI Taxonomy" id="1415166"/>
    <lineage>
        <taxon>Bacteria</taxon>
        <taxon>Bacillati</taxon>
        <taxon>Actinomycetota</taxon>
        <taxon>Actinomycetes</taxon>
        <taxon>Mycobacteriales</taxon>
        <taxon>Nocardiaceae</taxon>
        <taxon>Nocardia</taxon>
    </lineage>
</organism>
<dbReference type="PANTHER" id="PTHR43537">
    <property type="entry name" value="TRANSCRIPTIONAL REGULATOR, GNTR FAMILY"/>
    <property type="match status" value="1"/>
</dbReference>
<keyword evidence="2" id="KW-0238">DNA-binding</keyword>
<name>W5TE83_9NOCA</name>
<feature type="domain" description="HTH gntR-type" evidence="4">
    <location>
        <begin position="9"/>
        <end position="79"/>
    </location>
</feature>
<dbReference type="PROSITE" id="PS50949">
    <property type="entry name" value="HTH_GNTR"/>
    <property type="match status" value="1"/>
</dbReference>
<dbReference type="Pfam" id="PF00392">
    <property type="entry name" value="GntR"/>
    <property type="match status" value="1"/>
</dbReference>
<dbReference type="PATRIC" id="fig|1415166.3.peg.2814"/>
<dbReference type="SMART" id="SM00895">
    <property type="entry name" value="FCD"/>
    <property type="match status" value="1"/>
</dbReference>
<dbReference type="HOGENOM" id="CLU_017584_9_0_11"/>
<dbReference type="PANTHER" id="PTHR43537:SF5">
    <property type="entry name" value="UXU OPERON TRANSCRIPTIONAL REGULATOR"/>
    <property type="match status" value="1"/>
</dbReference>
<dbReference type="PRINTS" id="PR00035">
    <property type="entry name" value="HTHGNTR"/>
</dbReference>